<name>A0A6J2Y857_SITOR</name>
<feature type="domain" description="RNA-polymerase II-associated protein 3-like C-terminal" evidence="7">
    <location>
        <begin position="421"/>
        <end position="508"/>
    </location>
</feature>
<accession>A0A6J2Y857</accession>
<feature type="region of interest" description="Disordered" evidence="6">
    <location>
        <begin position="31"/>
        <end position="72"/>
    </location>
</feature>
<dbReference type="PROSITE" id="PS50005">
    <property type="entry name" value="TPR"/>
    <property type="match status" value="1"/>
</dbReference>
<dbReference type="InterPro" id="IPR051966">
    <property type="entry name" value="RPAP3"/>
</dbReference>
<dbReference type="SUPFAM" id="SSF48452">
    <property type="entry name" value="TPR-like"/>
    <property type="match status" value="1"/>
</dbReference>
<evidence type="ECO:0000256" key="1">
    <source>
        <dbReference type="ARBA" id="ARBA00022737"/>
    </source>
</evidence>
<dbReference type="InterPro" id="IPR019734">
    <property type="entry name" value="TPR_rpt"/>
</dbReference>
<dbReference type="RefSeq" id="XP_030759155.1">
    <property type="nucleotide sequence ID" value="XM_030903295.1"/>
</dbReference>
<dbReference type="OrthoDB" id="2942533at2759"/>
<keyword evidence="8" id="KW-1185">Reference proteome</keyword>
<dbReference type="PANTHER" id="PTHR46423">
    <property type="entry name" value="RNA POLYMERASE II-ASSOCIATED PROTEIN 3"/>
    <property type="match status" value="1"/>
</dbReference>
<evidence type="ECO:0000256" key="4">
    <source>
        <dbReference type="ARBA" id="ARBA00040133"/>
    </source>
</evidence>
<organism evidence="8 9">
    <name type="scientific">Sitophilus oryzae</name>
    <name type="common">Rice weevil</name>
    <name type="synonym">Curculio oryzae</name>
    <dbReference type="NCBI Taxonomy" id="7048"/>
    <lineage>
        <taxon>Eukaryota</taxon>
        <taxon>Metazoa</taxon>
        <taxon>Ecdysozoa</taxon>
        <taxon>Arthropoda</taxon>
        <taxon>Hexapoda</taxon>
        <taxon>Insecta</taxon>
        <taxon>Pterygota</taxon>
        <taxon>Neoptera</taxon>
        <taxon>Endopterygota</taxon>
        <taxon>Coleoptera</taxon>
        <taxon>Polyphaga</taxon>
        <taxon>Cucujiformia</taxon>
        <taxon>Curculionidae</taxon>
        <taxon>Dryophthorinae</taxon>
        <taxon>Sitophilus</taxon>
    </lineage>
</organism>
<evidence type="ECO:0000256" key="6">
    <source>
        <dbReference type="SAM" id="MobiDB-lite"/>
    </source>
</evidence>
<dbReference type="PANTHER" id="PTHR46423:SF1">
    <property type="entry name" value="RNA POLYMERASE II-ASSOCIATED PROTEIN 3"/>
    <property type="match status" value="1"/>
</dbReference>
<gene>
    <name evidence="9" type="primary">LOC115884638</name>
</gene>
<dbReference type="CTD" id="43958"/>
<comment type="similarity">
    <text evidence="3">Belongs to the RPAP3 family.</text>
</comment>
<protein>
    <recommendedName>
        <fullName evidence="4">RNA polymerase II-associated protein 3</fullName>
    </recommendedName>
</protein>
<reference evidence="9" key="1">
    <citation type="submission" date="2025-08" db="UniProtKB">
        <authorList>
            <consortium name="RefSeq"/>
        </authorList>
    </citation>
    <scope>IDENTIFICATION</scope>
    <source>
        <tissue evidence="9">Gonads</tissue>
    </source>
</reference>
<evidence type="ECO:0000256" key="5">
    <source>
        <dbReference type="PROSITE-ProRule" id="PRU00339"/>
    </source>
</evidence>
<dbReference type="InterPro" id="IPR025986">
    <property type="entry name" value="RPAP3-like_C"/>
</dbReference>
<dbReference type="Pfam" id="PF13877">
    <property type="entry name" value="RPAP3_C"/>
    <property type="match status" value="1"/>
</dbReference>
<dbReference type="Gene3D" id="1.25.40.10">
    <property type="entry name" value="Tetratricopeptide repeat domain"/>
    <property type="match status" value="1"/>
</dbReference>
<feature type="compositionally biased region" description="Basic and acidic residues" evidence="6">
    <location>
        <begin position="31"/>
        <end position="45"/>
    </location>
</feature>
<sequence>MHPALLQKQLRDNASDLSDFCKDLKSWGEEMKRKEDSLKKEDDKSKKAKTQAEPSKKSSKYKPPKGPTDYAKWDKFDADLECEQLEDDIKDDSELTDEFEDSVRDEALVHKEKGNTYVKSQEWSKAIDCYTKAIKCYSYDPVFYANRALCHLKVKNFSAAEEDCTLSLRLDHTYVKALQRRAAARENLGKLDMAQNDLELVLNFEPKNKESLTALANIKKKLGNTAAHEAKDPQRPVSKFTASRNKSNTSSISKTNVSNNISNETKINDSSWPDPGCDITPVKIIKKPPHLQSQKPLKRIEITEVNNLPVSSKEIESVPLKKHVVEHKEQKLNVNEDKEIKVSAFKKGREQIKNEKNEKLSNDAAWPRAKEIPSILKSDDLKVIEKKEFTESTIKDIKNTENLSKTKGNKETNTSEEFTCPSNSVQFYNTWKSIKSDESKYKYLKCINADKIPSFLGESLESSVFSSILDVLSSEFIRNNEEIYEYLLNLTKVKRFSTFTIFMDSTDKNRLWKLITFLREQGTKSKGEIDDLVLKYEL</sequence>
<dbReference type="SMART" id="SM00028">
    <property type="entry name" value="TPR"/>
    <property type="match status" value="3"/>
</dbReference>
<feature type="compositionally biased region" description="Low complexity" evidence="6">
    <location>
        <begin position="245"/>
        <end position="263"/>
    </location>
</feature>
<evidence type="ECO:0000313" key="8">
    <source>
        <dbReference type="Proteomes" id="UP000504635"/>
    </source>
</evidence>
<evidence type="ECO:0000256" key="3">
    <source>
        <dbReference type="ARBA" id="ARBA00038275"/>
    </source>
</evidence>
<evidence type="ECO:0000313" key="9">
    <source>
        <dbReference type="RefSeq" id="XP_030759155.1"/>
    </source>
</evidence>
<keyword evidence="1" id="KW-0677">Repeat</keyword>
<evidence type="ECO:0000259" key="7">
    <source>
        <dbReference type="Pfam" id="PF13877"/>
    </source>
</evidence>
<keyword evidence="2 5" id="KW-0802">TPR repeat</keyword>
<feature type="repeat" description="TPR" evidence="5">
    <location>
        <begin position="107"/>
        <end position="140"/>
    </location>
</feature>
<evidence type="ECO:0000256" key="2">
    <source>
        <dbReference type="ARBA" id="ARBA00022803"/>
    </source>
</evidence>
<proteinExistence type="inferred from homology"/>
<dbReference type="GeneID" id="115884638"/>
<dbReference type="InParanoid" id="A0A6J2Y857"/>
<feature type="region of interest" description="Disordered" evidence="6">
    <location>
        <begin position="225"/>
        <end position="274"/>
    </location>
</feature>
<dbReference type="AlphaFoldDB" id="A0A6J2Y857"/>
<dbReference type="KEGG" id="soy:115884638"/>
<dbReference type="InterPro" id="IPR011990">
    <property type="entry name" value="TPR-like_helical_dom_sf"/>
</dbReference>
<dbReference type="GO" id="GO:0101031">
    <property type="term" value="C:protein folding chaperone complex"/>
    <property type="evidence" value="ECO:0007669"/>
    <property type="project" value="TreeGrafter"/>
</dbReference>
<dbReference type="Proteomes" id="UP000504635">
    <property type="component" value="Unplaced"/>
</dbReference>
<dbReference type="FunCoup" id="A0A6J2Y857">
    <property type="interactions" value="1254"/>
</dbReference>